<keyword evidence="2" id="KW-0812">Transmembrane</keyword>
<dbReference type="Proteomes" id="UP001159363">
    <property type="component" value="Chromosome 2"/>
</dbReference>
<sequence>MFNESRQKKKTIFFSQESSFVLGFNICISVIFFLSAVFFTDETGIVKDAIVKFHNTDHWDDQNPLVIRQSRYQHQFSIHVLAGILPILHAQSTAMTVHSERSWRPRRQTLNSGCRRPGNVSGKREQNRGSRGAINLPSSRETRVISLKRDQKTVVNRTQDGRARNQAWAISSRLQGSTISSTQASDVTTCRSLLVANRAGIFGKEEEGWIGESEFRDCGHQLAPPTKEGRATAIIIFELIFSPAPHSPPRTSPHLHESGLDLSPPATFPFSHEQVAPSPHQSEFYPAGQSRRDDASCPAGGESGLMPGCTNIFPDPISNDPSSEPGSRLILVS</sequence>
<evidence type="ECO:0000313" key="4">
    <source>
        <dbReference type="Proteomes" id="UP001159363"/>
    </source>
</evidence>
<keyword evidence="2" id="KW-1133">Transmembrane helix</keyword>
<name>A0ABQ9I5Z0_9NEOP</name>
<reference evidence="3 4" key="1">
    <citation type="submission" date="2023-02" db="EMBL/GenBank/DDBJ databases">
        <title>LHISI_Scaffold_Assembly.</title>
        <authorList>
            <person name="Stuart O.P."/>
            <person name="Cleave R."/>
            <person name="Magrath M.J.L."/>
            <person name="Mikheyev A.S."/>
        </authorList>
    </citation>
    <scope>NUCLEOTIDE SEQUENCE [LARGE SCALE GENOMIC DNA]</scope>
    <source>
        <strain evidence="3">Daus_M_001</strain>
        <tissue evidence="3">Leg muscle</tissue>
    </source>
</reference>
<feature type="region of interest" description="Disordered" evidence="1">
    <location>
        <begin position="99"/>
        <end position="137"/>
    </location>
</feature>
<proteinExistence type="predicted"/>
<protein>
    <submittedName>
        <fullName evidence="3">Uncharacterized protein</fullName>
    </submittedName>
</protein>
<keyword evidence="4" id="KW-1185">Reference proteome</keyword>
<keyword evidence="2" id="KW-0472">Membrane</keyword>
<organism evidence="3 4">
    <name type="scientific">Dryococelus australis</name>
    <dbReference type="NCBI Taxonomy" id="614101"/>
    <lineage>
        <taxon>Eukaryota</taxon>
        <taxon>Metazoa</taxon>
        <taxon>Ecdysozoa</taxon>
        <taxon>Arthropoda</taxon>
        <taxon>Hexapoda</taxon>
        <taxon>Insecta</taxon>
        <taxon>Pterygota</taxon>
        <taxon>Neoptera</taxon>
        <taxon>Polyneoptera</taxon>
        <taxon>Phasmatodea</taxon>
        <taxon>Verophasmatodea</taxon>
        <taxon>Anareolatae</taxon>
        <taxon>Phasmatidae</taxon>
        <taxon>Eurycanthinae</taxon>
        <taxon>Dryococelus</taxon>
    </lineage>
</organism>
<evidence type="ECO:0000256" key="1">
    <source>
        <dbReference type="SAM" id="MobiDB-lite"/>
    </source>
</evidence>
<feature type="non-terminal residue" evidence="3">
    <location>
        <position position="333"/>
    </location>
</feature>
<accession>A0ABQ9I5Z0</accession>
<comment type="caution">
    <text evidence="3">The sequence shown here is derived from an EMBL/GenBank/DDBJ whole genome shotgun (WGS) entry which is preliminary data.</text>
</comment>
<feature type="region of interest" description="Disordered" evidence="1">
    <location>
        <begin position="246"/>
        <end position="333"/>
    </location>
</feature>
<evidence type="ECO:0000256" key="2">
    <source>
        <dbReference type="SAM" id="Phobius"/>
    </source>
</evidence>
<feature type="transmembrane region" description="Helical" evidence="2">
    <location>
        <begin position="20"/>
        <end position="39"/>
    </location>
</feature>
<gene>
    <name evidence="3" type="ORF">PR048_004635</name>
</gene>
<evidence type="ECO:0000313" key="3">
    <source>
        <dbReference type="EMBL" id="KAJ8892061.1"/>
    </source>
</evidence>
<dbReference type="EMBL" id="JARBHB010000002">
    <property type="protein sequence ID" value="KAJ8892061.1"/>
    <property type="molecule type" value="Genomic_DNA"/>
</dbReference>